<gene>
    <name evidence="2" type="ORF">RNAN_1227</name>
</gene>
<dbReference type="STRING" id="562729.RNAN_1227"/>
<keyword evidence="3" id="KW-1185">Reference proteome</keyword>
<dbReference type="InterPro" id="IPR007298">
    <property type="entry name" value="Cu-R_lipoprotein_NlpE"/>
</dbReference>
<proteinExistence type="predicted"/>
<dbReference type="RefSeq" id="WP_008219781.1">
    <property type="nucleotide sequence ID" value="NZ_BAFK01000005.1"/>
</dbReference>
<comment type="caution">
    <text evidence="2">The sequence shown here is derived from an EMBL/GenBank/DDBJ whole genome shotgun (WGS) entry which is preliminary data.</text>
</comment>
<dbReference type="PROSITE" id="PS51257">
    <property type="entry name" value="PROKAR_LIPOPROTEIN"/>
    <property type="match status" value="1"/>
</dbReference>
<dbReference type="Pfam" id="PF04170">
    <property type="entry name" value="NlpE"/>
    <property type="match status" value="1"/>
</dbReference>
<name>I1DW28_9GAMM</name>
<evidence type="ECO:0000313" key="2">
    <source>
        <dbReference type="EMBL" id="GAB58256.1"/>
    </source>
</evidence>
<evidence type="ECO:0000256" key="1">
    <source>
        <dbReference type="SAM" id="MobiDB-lite"/>
    </source>
</evidence>
<reference evidence="2 3" key="1">
    <citation type="journal article" date="2012" name="J. Bacteriol.">
        <title>Genome Sequence of the Protease-Producing Bacterium Rheinheimera nanhaiensis E407-8T, Isolated from Deep-Sea Sediment of the South China Sea.</title>
        <authorList>
            <person name="Zhang X.-Y."/>
            <person name="Zhang Y.-J."/>
            <person name="Qin Q.-L."/>
            <person name="Xie B.-B."/>
            <person name="Chen X.-L."/>
            <person name="Zhou B.-C."/>
            <person name="Zhang Y.-Z."/>
        </authorList>
    </citation>
    <scope>NUCLEOTIDE SEQUENCE [LARGE SCALE GENOMIC DNA]</scope>
    <source>
        <strain evidence="2 3">E407-8</strain>
    </source>
</reference>
<dbReference type="Gene3D" id="2.40.128.640">
    <property type="match status" value="1"/>
</dbReference>
<organism evidence="2 3">
    <name type="scientific">Rheinheimera nanhaiensis E407-8</name>
    <dbReference type="NCBI Taxonomy" id="562729"/>
    <lineage>
        <taxon>Bacteria</taxon>
        <taxon>Pseudomonadati</taxon>
        <taxon>Pseudomonadota</taxon>
        <taxon>Gammaproteobacteria</taxon>
        <taxon>Chromatiales</taxon>
        <taxon>Chromatiaceae</taxon>
        <taxon>Rheinheimera</taxon>
    </lineage>
</organism>
<dbReference type="Proteomes" id="UP000004374">
    <property type="component" value="Unassembled WGS sequence"/>
</dbReference>
<dbReference type="OrthoDB" id="5348860at2"/>
<dbReference type="EMBL" id="BAFK01000005">
    <property type="protein sequence ID" value="GAB58256.1"/>
    <property type="molecule type" value="Genomic_DNA"/>
</dbReference>
<keyword evidence="2" id="KW-0449">Lipoprotein</keyword>
<evidence type="ECO:0000313" key="3">
    <source>
        <dbReference type="Proteomes" id="UP000004374"/>
    </source>
</evidence>
<feature type="region of interest" description="Disordered" evidence="1">
    <location>
        <begin position="21"/>
        <end position="54"/>
    </location>
</feature>
<accession>I1DW28</accession>
<protein>
    <submittedName>
        <fullName evidence="2">Lipoprotein</fullName>
    </submittedName>
</protein>
<sequence>MKGLTLSSLLLAVVLAGCDRSVPTDSDSRQSESAQTAGTDTERTAAVPDPAHNARNSLDWAGTYQGMLPCADCEAINTELTLHDDGRYSLSRQYVGKSAQQFTEQGQFSWNSAGNTVLLDTEPLQQFFVGENQLFMLDQQGQRIEGDLAARYRLQKQP</sequence>
<dbReference type="AlphaFoldDB" id="I1DW28"/>